<proteinExistence type="predicted"/>
<dbReference type="OrthoDB" id="192887at2759"/>
<organism evidence="1 2">
    <name type="scientific">Dibothriocephalus latus</name>
    <name type="common">Fish tapeworm</name>
    <name type="synonym">Diphyllobothrium latum</name>
    <dbReference type="NCBI Taxonomy" id="60516"/>
    <lineage>
        <taxon>Eukaryota</taxon>
        <taxon>Metazoa</taxon>
        <taxon>Spiralia</taxon>
        <taxon>Lophotrochozoa</taxon>
        <taxon>Platyhelminthes</taxon>
        <taxon>Cestoda</taxon>
        <taxon>Eucestoda</taxon>
        <taxon>Diphyllobothriidea</taxon>
        <taxon>Diphyllobothriidae</taxon>
        <taxon>Dibothriocephalus</taxon>
    </lineage>
</organism>
<sequence>MCILRNYLDKIALDLLEKLLTLDPDRRLTAAQALAHPYFAAYHDESDEPVAVPFTDELRNMDNLTVSEWKSELLLWFLMSVK</sequence>
<dbReference type="InterPro" id="IPR011009">
    <property type="entry name" value="Kinase-like_dom_sf"/>
</dbReference>
<dbReference type="Proteomes" id="UP000281553">
    <property type="component" value="Unassembled WGS sequence"/>
</dbReference>
<dbReference type="AlphaFoldDB" id="A0A3P6QP27"/>
<dbReference type="SUPFAM" id="SSF56112">
    <property type="entry name" value="Protein kinase-like (PK-like)"/>
    <property type="match status" value="1"/>
</dbReference>
<reference evidence="1 2" key="1">
    <citation type="submission" date="2018-11" db="EMBL/GenBank/DDBJ databases">
        <authorList>
            <consortium name="Pathogen Informatics"/>
        </authorList>
    </citation>
    <scope>NUCLEOTIDE SEQUENCE [LARGE SCALE GENOMIC DNA]</scope>
</reference>
<dbReference type="EMBL" id="UYRU01017323">
    <property type="protein sequence ID" value="VDK52756.1"/>
    <property type="molecule type" value="Genomic_DNA"/>
</dbReference>
<evidence type="ECO:0000313" key="1">
    <source>
        <dbReference type="EMBL" id="VDK52756.1"/>
    </source>
</evidence>
<dbReference type="Gene3D" id="3.30.200.20">
    <property type="entry name" value="Phosphorylase Kinase, domain 1"/>
    <property type="match status" value="1"/>
</dbReference>
<accession>A0A3P6QP27</accession>
<evidence type="ECO:0008006" key="3">
    <source>
        <dbReference type="Google" id="ProtNLM"/>
    </source>
</evidence>
<protein>
    <recommendedName>
        <fullName evidence="3">Protein kinase domain-containing protein</fullName>
    </recommendedName>
</protein>
<name>A0A3P6QP27_DIBLA</name>
<dbReference type="Gene3D" id="1.10.510.10">
    <property type="entry name" value="Transferase(Phosphotransferase) domain 1"/>
    <property type="match status" value="1"/>
</dbReference>
<keyword evidence="2" id="KW-1185">Reference proteome</keyword>
<gene>
    <name evidence="1" type="ORF">DILT_LOCUS1931</name>
</gene>
<evidence type="ECO:0000313" key="2">
    <source>
        <dbReference type="Proteomes" id="UP000281553"/>
    </source>
</evidence>